<reference evidence="2" key="1">
    <citation type="submission" date="2018-06" db="EMBL/GenBank/DDBJ databases">
        <authorList>
            <person name="Zhirakovskaya E."/>
        </authorList>
    </citation>
    <scope>NUCLEOTIDE SEQUENCE [LARGE SCALE GENOMIC DNA]</scope>
</reference>
<dbReference type="Proteomes" id="UP000258434">
    <property type="component" value="Segment"/>
</dbReference>
<protein>
    <submittedName>
        <fullName evidence="1">Tail assembly chaperone</fullName>
    </submittedName>
</protein>
<proteinExistence type="predicted"/>
<dbReference type="GeneID" id="54997736"/>
<accession>A0A345L123</accession>
<gene>
    <name evidence="1" type="primary">15</name>
    <name evidence="1" type="ORF">SEA_APRICOT_15</name>
</gene>
<sequence>MSVPEGYAVAPTAVDQRIKFAVPIPGRDEPILVSMPPRKWMTPDEVKKYEDWIKPFGEAEARIMEWVNATNHFQPDEDGAGKPQRPVEDEKLMAEFNKHEATLRWLKPHVTAAEYKLLMSKLPDGTVEWIMKQIADPDITVGGIFGLRRLLEEHTEAVEYDLISRGLRLRDLGRPWFSWTDLRAIVYRARTDWTMELFRKWNPDTWLWSDPSVMLLAEVATITADARYFAAVGLNWPDGEVPERYWPARFGPPRADPVEVLSDRSDEVDTARQVAASMRG</sequence>
<dbReference type="RefSeq" id="YP_009806862.1">
    <property type="nucleotide sequence ID" value="NC_048018.1"/>
</dbReference>
<dbReference type="KEGG" id="vg:54997736"/>
<dbReference type="EMBL" id="MH536812">
    <property type="protein sequence ID" value="AXH48975.1"/>
    <property type="molecule type" value="Genomic_DNA"/>
</dbReference>
<name>A0A345L123_9CAUD</name>
<organism evidence="1 2">
    <name type="scientific">Gordonia phage Apricot</name>
    <dbReference type="NCBI Taxonomy" id="2250319"/>
    <lineage>
        <taxon>Viruses</taxon>
        <taxon>Duplodnaviria</taxon>
        <taxon>Heunggongvirae</taxon>
        <taxon>Uroviricota</taxon>
        <taxon>Caudoviricetes</taxon>
        <taxon>Apricotvirus</taxon>
        <taxon>Apricotvirus apricot</taxon>
    </lineage>
</organism>
<evidence type="ECO:0000313" key="1">
    <source>
        <dbReference type="EMBL" id="AXH48975.1"/>
    </source>
</evidence>
<evidence type="ECO:0000313" key="2">
    <source>
        <dbReference type="Proteomes" id="UP000258434"/>
    </source>
</evidence>
<keyword evidence="2" id="KW-1185">Reference proteome</keyword>